<evidence type="ECO:0000256" key="7">
    <source>
        <dbReference type="ARBA" id="ARBA00010941"/>
    </source>
</evidence>
<evidence type="ECO:0000256" key="16">
    <source>
        <dbReference type="ARBA" id="ARBA00023242"/>
    </source>
</evidence>
<dbReference type="Pfam" id="PF18913">
    <property type="entry name" value="FBPase_C"/>
    <property type="match status" value="1"/>
</dbReference>
<dbReference type="PRINTS" id="PR00115">
    <property type="entry name" value="F16BPHPHTASE"/>
</dbReference>
<evidence type="ECO:0000256" key="22">
    <source>
        <dbReference type="ARBA" id="ARBA00042757"/>
    </source>
</evidence>
<dbReference type="Pfam" id="PF00316">
    <property type="entry name" value="FBPase"/>
    <property type="match status" value="1"/>
</dbReference>
<dbReference type="InterPro" id="IPR044015">
    <property type="entry name" value="FBPase_C_dom"/>
</dbReference>
<feature type="domain" description="Fructose-1-6-bisphosphatase class I N-terminal" evidence="25">
    <location>
        <begin position="12"/>
        <end position="201"/>
    </location>
</feature>
<evidence type="ECO:0000256" key="10">
    <source>
        <dbReference type="ARBA" id="ARBA00022553"/>
    </source>
</evidence>
<evidence type="ECO:0000259" key="25">
    <source>
        <dbReference type="Pfam" id="PF00316"/>
    </source>
</evidence>
<evidence type="ECO:0000256" key="15">
    <source>
        <dbReference type="ARBA" id="ARBA00022949"/>
    </source>
</evidence>
<evidence type="ECO:0000256" key="11">
    <source>
        <dbReference type="ARBA" id="ARBA00022723"/>
    </source>
</evidence>
<protein>
    <recommendedName>
        <fullName evidence="21">Fructose-1,6-bisphosphatase isozyme 2</fullName>
        <ecNumber evidence="8">3.1.3.11</ecNumber>
    </recommendedName>
    <alternativeName>
        <fullName evidence="18">D-fructose-1,6-bisphosphate 1-phosphohydrolase</fullName>
    </alternativeName>
    <alternativeName>
        <fullName evidence="22">D-fructose-1,6-bisphosphate 1-phosphohydrolase 2</fullName>
    </alternativeName>
    <alternativeName>
        <fullName evidence="23">Muscle FBPase</fullName>
    </alternativeName>
</protein>
<sequence length="339" mass="36782">MSSATSIDTNCMTLTRFVLEQQKHVPNATGELTQLLVSIQTAVKAISSAVRKAGIAHLYGIAGNINVQGEEVKKLDVLSNELFVNMLTSSYSTCLLVSEENESALEIEVSKQGKYIVCFDPLDGSSNIDCLVSIGSIFSIFKKQHDGPATPQDALQKGSEMVAGVYALYGSATMVVLSVGKGQGVHGFMLDPAIGEFVLSDHNIRIPARGKIYSINEGYTSLWDNAIKEYVDKKKNPANGKPYGARYIGSMVADVHRTLKYGGIFMYPATKDAPKGKLRLMYEGNPMAYIVREAGGIASNGDQDILDIQPTGIHQRSPIFLGSSEDVGELLEIIQKHRK</sequence>
<comment type="subcellular location">
    <subcellularLocation>
        <location evidence="5">Cell junction</location>
    </subcellularLocation>
    <subcellularLocation>
        <location evidence="4">Cytoplasm</location>
        <location evidence="4">Myofibril</location>
        <location evidence="4">Sarcomere</location>
        <location evidence="4">Z line</location>
    </subcellularLocation>
    <subcellularLocation>
        <location evidence="3">Nucleus</location>
    </subcellularLocation>
</comment>
<evidence type="ECO:0000256" key="23">
    <source>
        <dbReference type="ARBA" id="ARBA00043165"/>
    </source>
</evidence>
<dbReference type="GO" id="GO:0046872">
    <property type="term" value="F:metal ion binding"/>
    <property type="evidence" value="ECO:0007669"/>
    <property type="project" value="UniProtKB-KW"/>
</dbReference>
<dbReference type="GO" id="GO:0070161">
    <property type="term" value="C:anchoring junction"/>
    <property type="evidence" value="ECO:0007669"/>
    <property type="project" value="UniProtKB-SubCell"/>
</dbReference>
<proteinExistence type="inferred from homology"/>
<feature type="domain" description="Fructose-1-6-bisphosphatase class 1 C-terminal" evidence="26">
    <location>
        <begin position="206"/>
        <end position="333"/>
    </location>
</feature>
<evidence type="ECO:0000256" key="2">
    <source>
        <dbReference type="ARBA" id="ARBA00001946"/>
    </source>
</evidence>
<evidence type="ECO:0000256" key="5">
    <source>
        <dbReference type="ARBA" id="ARBA00004282"/>
    </source>
</evidence>
<dbReference type="InterPro" id="IPR000146">
    <property type="entry name" value="FBPase_class-1"/>
</dbReference>
<dbReference type="PIRSF" id="PIRSF500210">
    <property type="entry name" value="FBPtase"/>
    <property type="match status" value="1"/>
</dbReference>
<evidence type="ECO:0000256" key="21">
    <source>
        <dbReference type="ARBA" id="ARBA00040321"/>
    </source>
</evidence>
<name>A0A8D8X665_9HEMI</name>
<evidence type="ECO:0000256" key="13">
    <source>
        <dbReference type="ARBA" id="ARBA00022837"/>
    </source>
</evidence>
<evidence type="ECO:0000256" key="14">
    <source>
        <dbReference type="ARBA" id="ARBA00022842"/>
    </source>
</evidence>
<keyword evidence="16" id="KW-0539">Nucleus</keyword>
<dbReference type="HAMAP" id="MF_01855">
    <property type="entry name" value="FBPase_class1"/>
    <property type="match status" value="1"/>
</dbReference>
<dbReference type="PANTHER" id="PTHR11556:SF1">
    <property type="entry name" value="FRUCTOSE-BISPHOSPHATASE"/>
    <property type="match status" value="1"/>
</dbReference>
<evidence type="ECO:0000256" key="20">
    <source>
        <dbReference type="ARBA" id="ARBA00038670"/>
    </source>
</evidence>
<evidence type="ECO:0000256" key="18">
    <source>
        <dbReference type="ARBA" id="ARBA00032973"/>
    </source>
</evidence>
<comment type="cofactor">
    <cofactor evidence="2">
        <name>Mg(2+)</name>
        <dbReference type="ChEBI" id="CHEBI:18420"/>
    </cofactor>
</comment>
<dbReference type="GO" id="GO:0030388">
    <property type="term" value="P:fructose 1,6-bisphosphate metabolic process"/>
    <property type="evidence" value="ECO:0007669"/>
    <property type="project" value="TreeGrafter"/>
</dbReference>
<keyword evidence="17 24" id="KW-0119">Carbohydrate metabolism</keyword>
<dbReference type="GO" id="GO:0005986">
    <property type="term" value="P:sucrose biosynthetic process"/>
    <property type="evidence" value="ECO:0007669"/>
    <property type="project" value="TreeGrafter"/>
</dbReference>
<keyword evidence="15" id="KW-0965">Cell junction</keyword>
<keyword evidence="11" id="KW-0479">Metal-binding</keyword>
<organism evidence="27">
    <name type="scientific">Cacopsylla melanoneura</name>
    <dbReference type="NCBI Taxonomy" id="428564"/>
    <lineage>
        <taxon>Eukaryota</taxon>
        <taxon>Metazoa</taxon>
        <taxon>Ecdysozoa</taxon>
        <taxon>Arthropoda</taxon>
        <taxon>Hexapoda</taxon>
        <taxon>Insecta</taxon>
        <taxon>Pterygota</taxon>
        <taxon>Neoptera</taxon>
        <taxon>Paraneoptera</taxon>
        <taxon>Hemiptera</taxon>
        <taxon>Sternorrhyncha</taxon>
        <taxon>Psylloidea</taxon>
        <taxon>Psyllidae</taxon>
        <taxon>Psyllinae</taxon>
        <taxon>Cacopsylla</taxon>
    </lineage>
</organism>
<dbReference type="EC" id="3.1.3.11" evidence="8"/>
<comment type="function">
    <text evidence="19">Catalyzes the hydrolysis of fructose 1,6-bisphosphate to fructose 6-phosphate in the presence of divalent cations and probably participates in glycogen synthesis from carbohydrate precursors, such as lactate.</text>
</comment>
<comment type="subunit">
    <text evidence="20">Homotetramer. Interacts with ALDOA; the interaction blocks inhibition by physiological concentrations of AMP and reduces inhibition by Ca(2+). Interacts with alpha-actinin and F-actin.</text>
</comment>
<evidence type="ECO:0000256" key="19">
    <source>
        <dbReference type="ARBA" id="ARBA00037516"/>
    </source>
</evidence>
<evidence type="ECO:0000256" key="8">
    <source>
        <dbReference type="ARBA" id="ARBA00013093"/>
    </source>
</evidence>
<keyword evidence="14" id="KW-0460">Magnesium</keyword>
<evidence type="ECO:0000256" key="4">
    <source>
        <dbReference type="ARBA" id="ARBA00004216"/>
    </source>
</evidence>
<evidence type="ECO:0000256" key="6">
    <source>
        <dbReference type="ARBA" id="ARBA00004742"/>
    </source>
</evidence>
<dbReference type="FunFam" id="3.40.190.80:FF:000001">
    <property type="entry name" value="Fructose-1,6-bisphosphatase class 1"/>
    <property type="match status" value="1"/>
</dbReference>
<dbReference type="GO" id="GO:0006002">
    <property type="term" value="P:fructose 6-phosphate metabolic process"/>
    <property type="evidence" value="ECO:0007669"/>
    <property type="project" value="TreeGrafter"/>
</dbReference>
<dbReference type="GO" id="GO:0005829">
    <property type="term" value="C:cytosol"/>
    <property type="evidence" value="ECO:0007669"/>
    <property type="project" value="TreeGrafter"/>
</dbReference>
<dbReference type="Gene3D" id="3.30.540.10">
    <property type="entry name" value="Fructose-1,6-Bisphosphatase, subunit A, domain 1"/>
    <property type="match status" value="1"/>
</dbReference>
<dbReference type="EMBL" id="HBUF01264660">
    <property type="protein sequence ID" value="CAG6683823.1"/>
    <property type="molecule type" value="Transcribed_RNA"/>
</dbReference>
<evidence type="ECO:0000256" key="17">
    <source>
        <dbReference type="ARBA" id="ARBA00023277"/>
    </source>
</evidence>
<evidence type="ECO:0000256" key="3">
    <source>
        <dbReference type="ARBA" id="ARBA00004123"/>
    </source>
</evidence>
<dbReference type="SUPFAM" id="SSF56655">
    <property type="entry name" value="Carbohydrate phosphatase"/>
    <property type="match status" value="1"/>
</dbReference>
<comment type="similarity">
    <text evidence="7 24">Belongs to the FBPase class 1 family.</text>
</comment>
<evidence type="ECO:0000256" key="1">
    <source>
        <dbReference type="ARBA" id="ARBA00001273"/>
    </source>
</evidence>
<dbReference type="FunFam" id="3.30.540.10:FF:000005">
    <property type="entry name" value="Fructose-1,6-bisphosphatase isozyme 2"/>
    <property type="match status" value="1"/>
</dbReference>
<dbReference type="NCBIfam" id="NF006778">
    <property type="entry name" value="PRK09293.1-1"/>
    <property type="match status" value="1"/>
</dbReference>
<keyword evidence="9" id="KW-0963">Cytoplasm</keyword>
<keyword evidence="10" id="KW-0597">Phosphoprotein</keyword>
<dbReference type="GO" id="GO:0006000">
    <property type="term" value="P:fructose metabolic process"/>
    <property type="evidence" value="ECO:0007669"/>
    <property type="project" value="TreeGrafter"/>
</dbReference>
<dbReference type="PANTHER" id="PTHR11556">
    <property type="entry name" value="FRUCTOSE-1,6-BISPHOSPHATASE-RELATED"/>
    <property type="match status" value="1"/>
</dbReference>
<comment type="catalytic activity">
    <reaction evidence="1">
        <text>beta-D-fructose 1,6-bisphosphate + H2O = beta-D-fructose 6-phosphate + phosphate</text>
        <dbReference type="Rhea" id="RHEA:11064"/>
        <dbReference type="ChEBI" id="CHEBI:15377"/>
        <dbReference type="ChEBI" id="CHEBI:32966"/>
        <dbReference type="ChEBI" id="CHEBI:43474"/>
        <dbReference type="ChEBI" id="CHEBI:57634"/>
        <dbReference type="EC" id="3.1.3.11"/>
    </reaction>
</comment>
<dbReference type="CDD" id="cd00354">
    <property type="entry name" value="FBPase"/>
    <property type="match status" value="1"/>
</dbReference>
<evidence type="ECO:0000313" key="27">
    <source>
        <dbReference type="EMBL" id="CAG6683823.1"/>
    </source>
</evidence>
<dbReference type="InterPro" id="IPR033391">
    <property type="entry name" value="FBPase_N"/>
</dbReference>
<evidence type="ECO:0000256" key="12">
    <source>
        <dbReference type="ARBA" id="ARBA00022801"/>
    </source>
</evidence>
<keyword evidence="13" id="KW-0106">Calcium</keyword>
<reference evidence="27" key="1">
    <citation type="submission" date="2021-05" db="EMBL/GenBank/DDBJ databases">
        <authorList>
            <person name="Alioto T."/>
            <person name="Alioto T."/>
            <person name="Gomez Garrido J."/>
        </authorList>
    </citation>
    <scope>NUCLEOTIDE SEQUENCE</scope>
</reference>
<evidence type="ECO:0000256" key="24">
    <source>
        <dbReference type="RuleBase" id="RU000508"/>
    </source>
</evidence>
<dbReference type="AlphaFoldDB" id="A0A8D8X665"/>
<dbReference type="InterPro" id="IPR028343">
    <property type="entry name" value="FBPtase"/>
</dbReference>
<accession>A0A8D8X665</accession>
<dbReference type="Gene3D" id="3.40.190.80">
    <property type="match status" value="1"/>
</dbReference>
<keyword evidence="12 24" id="KW-0378">Hydrolase</keyword>
<dbReference type="GO" id="GO:0006094">
    <property type="term" value="P:gluconeogenesis"/>
    <property type="evidence" value="ECO:0007669"/>
    <property type="project" value="TreeGrafter"/>
</dbReference>
<dbReference type="GO" id="GO:0030018">
    <property type="term" value="C:Z disc"/>
    <property type="evidence" value="ECO:0007669"/>
    <property type="project" value="UniProtKB-SubCell"/>
</dbReference>
<dbReference type="GO" id="GO:0005634">
    <property type="term" value="C:nucleus"/>
    <property type="evidence" value="ECO:0007669"/>
    <property type="project" value="UniProtKB-SubCell"/>
</dbReference>
<dbReference type="GO" id="GO:0042132">
    <property type="term" value="F:fructose 1,6-bisphosphate 1-phosphatase activity"/>
    <property type="evidence" value="ECO:0007669"/>
    <property type="project" value="UniProtKB-EC"/>
</dbReference>
<evidence type="ECO:0000259" key="26">
    <source>
        <dbReference type="Pfam" id="PF18913"/>
    </source>
</evidence>
<comment type="pathway">
    <text evidence="6">Carbohydrate biosynthesis; gluconeogenesis.</text>
</comment>
<evidence type="ECO:0000256" key="9">
    <source>
        <dbReference type="ARBA" id="ARBA00022490"/>
    </source>
</evidence>
<dbReference type="PIRSF" id="PIRSF000904">
    <property type="entry name" value="FBPtase_SBPase"/>
    <property type="match status" value="1"/>
</dbReference>